<protein>
    <recommendedName>
        <fullName evidence="12">DUF421 domain-containing protein</fullName>
    </recommendedName>
</protein>
<keyword evidence="11" id="KW-1185">Reference proteome</keyword>
<comment type="similarity">
    <text evidence="2">Belongs to the UPF0702 family.</text>
</comment>
<feature type="domain" description="YetF-like N-terminal transmembrane" evidence="9">
    <location>
        <begin position="12"/>
        <end position="67"/>
    </location>
</feature>
<gene>
    <name evidence="10" type="ORF">RGR602_CH03674</name>
</gene>
<organism evidence="10 11">
    <name type="scientific">Rhizobium gallicum bv. gallicum R602sp</name>
    <dbReference type="NCBI Taxonomy" id="1041138"/>
    <lineage>
        <taxon>Bacteria</taxon>
        <taxon>Pseudomonadati</taxon>
        <taxon>Pseudomonadota</taxon>
        <taxon>Alphaproteobacteria</taxon>
        <taxon>Hyphomicrobiales</taxon>
        <taxon>Rhizobiaceae</taxon>
        <taxon>Rhizobium/Agrobacterium group</taxon>
        <taxon>Rhizobium</taxon>
    </lineage>
</organism>
<dbReference type="PANTHER" id="PTHR34582">
    <property type="entry name" value="UPF0702 TRANSMEMBRANE PROTEIN YCAP"/>
    <property type="match status" value="1"/>
</dbReference>
<proteinExistence type="inferred from homology"/>
<evidence type="ECO:0000256" key="3">
    <source>
        <dbReference type="ARBA" id="ARBA00022475"/>
    </source>
</evidence>
<dbReference type="InterPro" id="IPR048454">
    <property type="entry name" value="YetF_N"/>
</dbReference>
<evidence type="ECO:0000259" key="9">
    <source>
        <dbReference type="Pfam" id="PF20730"/>
    </source>
</evidence>
<evidence type="ECO:0000256" key="7">
    <source>
        <dbReference type="SAM" id="Phobius"/>
    </source>
</evidence>
<sequence length="147" mass="16059">MESVIRGLSIYFALLVIIRLSGRRTLAQMTPFDLVILLVVSETTQQAMLGDDFSITNAIVLILTLFLADILLSYLKSWSPLAGKVIDGVPTILIANGVADQEALRGCRLQMEDVLEAARNQQGVESVKDIRFAILEVSGAISIIKNQ</sequence>
<dbReference type="KEGG" id="rga:RGR602_CH03674"/>
<dbReference type="InterPro" id="IPR023090">
    <property type="entry name" value="UPF0702_alpha/beta_dom_sf"/>
</dbReference>
<dbReference type="Gene3D" id="3.30.240.20">
    <property type="entry name" value="bsu07140 like domains"/>
    <property type="match status" value="1"/>
</dbReference>
<evidence type="ECO:0000256" key="1">
    <source>
        <dbReference type="ARBA" id="ARBA00004651"/>
    </source>
</evidence>
<dbReference type="Pfam" id="PF04239">
    <property type="entry name" value="DUF421"/>
    <property type="match status" value="1"/>
</dbReference>
<accession>A0A0B4X8F3</accession>
<keyword evidence="4 7" id="KW-0812">Transmembrane</keyword>
<dbReference type="InterPro" id="IPR007353">
    <property type="entry name" value="DUF421"/>
</dbReference>
<dbReference type="AlphaFoldDB" id="A0A0B4X8F3"/>
<evidence type="ECO:0000313" key="11">
    <source>
        <dbReference type="Proteomes" id="UP000031368"/>
    </source>
</evidence>
<evidence type="ECO:0000256" key="2">
    <source>
        <dbReference type="ARBA" id="ARBA00006448"/>
    </source>
</evidence>
<comment type="subcellular location">
    <subcellularLocation>
        <location evidence="1">Cell membrane</location>
        <topology evidence="1">Multi-pass membrane protein</topology>
    </subcellularLocation>
</comment>
<name>A0A0B4X8F3_9HYPH</name>
<dbReference type="PANTHER" id="PTHR34582:SF6">
    <property type="entry name" value="UPF0702 TRANSMEMBRANE PROTEIN YCAP"/>
    <property type="match status" value="1"/>
</dbReference>
<dbReference type="GO" id="GO:0005886">
    <property type="term" value="C:plasma membrane"/>
    <property type="evidence" value="ECO:0007669"/>
    <property type="project" value="UniProtKB-SubCell"/>
</dbReference>
<dbReference type="EMBL" id="CP006877">
    <property type="protein sequence ID" value="AJD42975.1"/>
    <property type="molecule type" value="Genomic_DNA"/>
</dbReference>
<dbReference type="Pfam" id="PF20730">
    <property type="entry name" value="YetF_N"/>
    <property type="match status" value="1"/>
</dbReference>
<evidence type="ECO:0000313" key="10">
    <source>
        <dbReference type="EMBL" id="AJD42975.1"/>
    </source>
</evidence>
<dbReference type="RefSeq" id="WP_039846247.1">
    <property type="nucleotide sequence ID" value="NZ_CP006877.1"/>
</dbReference>
<feature type="domain" description="YetF C-terminal" evidence="8">
    <location>
        <begin position="82"/>
        <end position="146"/>
    </location>
</feature>
<evidence type="ECO:0008006" key="12">
    <source>
        <dbReference type="Google" id="ProtNLM"/>
    </source>
</evidence>
<evidence type="ECO:0000259" key="8">
    <source>
        <dbReference type="Pfam" id="PF04239"/>
    </source>
</evidence>
<keyword evidence="3" id="KW-1003">Cell membrane</keyword>
<keyword evidence="6 7" id="KW-0472">Membrane</keyword>
<dbReference type="HOGENOM" id="CLU_077149_3_1_5"/>
<keyword evidence="5 7" id="KW-1133">Transmembrane helix</keyword>
<dbReference type="Proteomes" id="UP000031368">
    <property type="component" value="Chromosome"/>
</dbReference>
<evidence type="ECO:0000256" key="6">
    <source>
        <dbReference type="ARBA" id="ARBA00023136"/>
    </source>
</evidence>
<reference evidence="10 11" key="1">
    <citation type="submission" date="2013-11" db="EMBL/GenBank/DDBJ databases">
        <title>Complete genome sequence of Rhizobium gallicum bv. gallicum R602.</title>
        <authorList>
            <person name="Bustos P."/>
            <person name="Santamaria R.I."/>
            <person name="Lozano L."/>
            <person name="Acosta J.L."/>
            <person name="Ormeno-Orrillo E."/>
            <person name="Rogel M.A."/>
            <person name="Romero D."/>
            <person name="Cevallos M.A."/>
            <person name="Martinez-Romero E."/>
            <person name="Gonzalez V."/>
        </authorList>
    </citation>
    <scope>NUCLEOTIDE SEQUENCE [LARGE SCALE GENOMIC DNA]</scope>
    <source>
        <strain evidence="10 11">R602</strain>
    </source>
</reference>
<evidence type="ECO:0000256" key="4">
    <source>
        <dbReference type="ARBA" id="ARBA00022692"/>
    </source>
</evidence>
<evidence type="ECO:0000256" key="5">
    <source>
        <dbReference type="ARBA" id="ARBA00022989"/>
    </source>
</evidence>
<feature type="transmembrane region" description="Helical" evidence="7">
    <location>
        <begin position="55"/>
        <end position="75"/>
    </location>
</feature>